<accession>G3IUR4</accession>
<dbReference type="HOGENOM" id="CLU_111607_0_0_6"/>
<dbReference type="OrthoDB" id="7840545at2"/>
<dbReference type="Proteomes" id="UP000004664">
    <property type="component" value="Unassembled WGS sequence"/>
</dbReference>
<dbReference type="STRING" id="697282.Mettu_0367"/>
<name>G3IUR4_METTV</name>
<dbReference type="eggNOG" id="ENOG50331AW">
    <property type="taxonomic scope" value="Bacteria"/>
</dbReference>
<evidence type="ECO:0008006" key="3">
    <source>
        <dbReference type="Google" id="ProtNLM"/>
    </source>
</evidence>
<proteinExistence type="predicted"/>
<dbReference type="AlphaFoldDB" id="G3IUR4"/>
<keyword evidence="2" id="KW-1185">Reference proteome</keyword>
<reference evidence="1 2" key="1">
    <citation type="submission" date="2011-06" db="EMBL/GenBank/DDBJ databases">
        <title>Genomic sequence of Methylobacter tundripaludum SV96.</title>
        <authorList>
            <consortium name="US DOE Joint Genome Institute"/>
            <person name="Lucas S."/>
            <person name="Han J."/>
            <person name="Lapidus A."/>
            <person name="Cheng J.-F."/>
            <person name="Goodwin L."/>
            <person name="Pitluck S."/>
            <person name="Held B."/>
            <person name="Detter J.C."/>
            <person name="Han C."/>
            <person name="Tapia R."/>
            <person name="Land M."/>
            <person name="Hauser L."/>
            <person name="Kyrpides N."/>
            <person name="Ivanova N."/>
            <person name="Ovchinnikova G."/>
            <person name="Pagani I."/>
            <person name="Klotz M.G."/>
            <person name="Dispirito A.A."/>
            <person name="Murrell J.C."/>
            <person name="Dunfield P."/>
            <person name="Kalyuzhnaya M.G."/>
            <person name="Svenning M."/>
            <person name="Trotsenko Y.A."/>
            <person name="Stein L.Y."/>
            <person name="Woyke T."/>
        </authorList>
    </citation>
    <scope>NUCLEOTIDE SEQUENCE [LARGE SCALE GENOMIC DNA]</scope>
    <source>
        <strain evidence="2">ATCC BAA-1195 / DSM 17260 / SV96</strain>
    </source>
</reference>
<evidence type="ECO:0000313" key="2">
    <source>
        <dbReference type="Proteomes" id="UP000004664"/>
    </source>
</evidence>
<protein>
    <recommendedName>
        <fullName evidence="3">DUF4145 domain-containing protein</fullName>
    </recommendedName>
</protein>
<evidence type="ECO:0000313" key="1">
    <source>
        <dbReference type="EMBL" id="EGW21599.1"/>
    </source>
</evidence>
<organism evidence="1 2">
    <name type="scientific">Methylobacter tundripaludum (strain ATCC BAA-1195 / DSM 17260 / SV96)</name>
    <dbReference type="NCBI Taxonomy" id="697282"/>
    <lineage>
        <taxon>Bacteria</taxon>
        <taxon>Pseudomonadati</taxon>
        <taxon>Pseudomonadota</taxon>
        <taxon>Gammaproteobacteria</taxon>
        <taxon>Methylococcales</taxon>
        <taxon>Methylococcaceae</taxon>
        <taxon>Methylobacter</taxon>
    </lineage>
</organism>
<dbReference type="RefSeq" id="WP_006889579.1">
    <property type="nucleotide sequence ID" value="NZ_JH109152.1"/>
</dbReference>
<dbReference type="EMBL" id="JH109152">
    <property type="protein sequence ID" value="EGW21599.1"/>
    <property type="molecule type" value="Genomic_DNA"/>
</dbReference>
<sequence>MDALTFISELIKAVAWPVTAIALVVLLRKPIVELIPLLRRLKYKELELEFAQEVSELKAEVEAIAKEKGEEAPSIASTSSNLLNLVAFSTRAAILEAWLEVETAAVTVASSFWGQSPNDTFRNMPKLGEYLLQCKVIDEKQLAVFNKLRQLRNKAAHAQDLDLSENDARSYVQLASDLAKHIREA</sequence>
<gene>
    <name evidence="1" type="ORF">Mettu_0367</name>
</gene>